<dbReference type="PANTHER" id="PTHR34535">
    <property type="entry name" value="HYDROGENASE MATURATION FACTOR HYPA"/>
    <property type="match status" value="1"/>
</dbReference>
<dbReference type="InterPro" id="IPR000688">
    <property type="entry name" value="HypA/HybF"/>
</dbReference>
<proteinExistence type="inferred from homology"/>
<name>A0A7C1AVW4_9EURY</name>
<comment type="similarity">
    <text evidence="4">Belongs to the HypA/HybF family.</text>
</comment>
<protein>
    <recommendedName>
        <fullName evidence="4">Hydrogenase maturation factor HypA</fullName>
    </recommendedName>
</protein>
<feature type="binding site" evidence="4">
    <location>
        <position position="2"/>
    </location>
    <ligand>
        <name>Ni(2+)</name>
        <dbReference type="ChEBI" id="CHEBI:49786"/>
    </ligand>
</feature>
<sequence length="147" mass="16513">MHEWSMAEAVIAAVIDEAEREGLDKVTEIMVRVGGLQQMENEVFEFALNELKGAYGGSILEDARIILEREDAVLRCRFCGNEWKFSGIRLCEDEYEAIHFCPEVSHAYIRCPSCKSPDFDLLTGRGVSIAWIKGVKGEEDGSESEHP</sequence>
<dbReference type="Pfam" id="PF01155">
    <property type="entry name" value="HypA"/>
    <property type="match status" value="1"/>
</dbReference>
<evidence type="ECO:0000256" key="2">
    <source>
        <dbReference type="ARBA" id="ARBA00022723"/>
    </source>
</evidence>
<feature type="binding site" evidence="4">
    <location>
        <position position="79"/>
    </location>
    <ligand>
        <name>Zn(2+)</name>
        <dbReference type="ChEBI" id="CHEBI:29105"/>
    </ligand>
</feature>
<evidence type="ECO:0000256" key="3">
    <source>
        <dbReference type="ARBA" id="ARBA00022833"/>
    </source>
</evidence>
<organism evidence="5">
    <name type="scientific">Candidatus Syntropharchaeum butanivorans</name>
    <dbReference type="NCBI Taxonomy" id="1839936"/>
    <lineage>
        <taxon>Archaea</taxon>
        <taxon>Methanobacteriati</taxon>
        <taxon>Methanobacteriota</taxon>
        <taxon>Stenosarchaea group</taxon>
        <taxon>Methanomicrobia</taxon>
        <taxon>Methanosarcinales</taxon>
        <taxon>ANME-2 cluster</taxon>
        <taxon>Candidatus Syntropharchaeum</taxon>
    </lineage>
</organism>
<comment type="caution">
    <text evidence="5">The sequence shown here is derived from an EMBL/GenBank/DDBJ whole genome shotgun (WGS) entry which is preliminary data.</text>
</comment>
<dbReference type="HAMAP" id="MF_00213">
    <property type="entry name" value="HypA_HybF"/>
    <property type="match status" value="1"/>
</dbReference>
<comment type="function">
    <text evidence="4">Involved in the maturation of [NiFe] hydrogenases. Required for nickel insertion into the metal center of the hydrogenase.</text>
</comment>
<dbReference type="EMBL" id="DQZR01000235">
    <property type="protein sequence ID" value="HDM36688.1"/>
    <property type="molecule type" value="Genomic_DNA"/>
</dbReference>
<dbReference type="EMBL" id="DRIE01000025">
    <property type="protein sequence ID" value="HEC56570.1"/>
    <property type="molecule type" value="Genomic_DNA"/>
</dbReference>
<keyword evidence="2 4" id="KW-0479">Metal-binding</keyword>
<keyword evidence="3 4" id="KW-0862">Zinc</keyword>
<gene>
    <name evidence="4 5" type="primary">hypA</name>
    <name evidence="5" type="ORF">ENG09_05520</name>
    <name evidence="6" type="ORF">ENI32_01600</name>
</gene>
<dbReference type="PANTHER" id="PTHR34535:SF3">
    <property type="entry name" value="HYDROGENASE MATURATION FACTOR HYPA"/>
    <property type="match status" value="1"/>
</dbReference>
<dbReference type="PIRSF" id="PIRSF004761">
    <property type="entry name" value="Hydrgn_mat_HypA"/>
    <property type="match status" value="1"/>
</dbReference>
<keyword evidence="1 4" id="KW-0533">Nickel</keyword>
<dbReference type="GO" id="GO:0016151">
    <property type="term" value="F:nickel cation binding"/>
    <property type="evidence" value="ECO:0007669"/>
    <property type="project" value="UniProtKB-UniRule"/>
</dbReference>
<evidence type="ECO:0000313" key="5">
    <source>
        <dbReference type="EMBL" id="HDM36688.1"/>
    </source>
</evidence>
<dbReference type="Gene3D" id="3.30.2320.80">
    <property type="match status" value="1"/>
</dbReference>
<evidence type="ECO:0000256" key="1">
    <source>
        <dbReference type="ARBA" id="ARBA00022596"/>
    </source>
</evidence>
<dbReference type="GO" id="GO:0008270">
    <property type="term" value="F:zinc ion binding"/>
    <property type="evidence" value="ECO:0007669"/>
    <property type="project" value="UniProtKB-UniRule"/>
</dbReference>
<accession>A0A7C1AVW4</accession>
<dbReference type="AlphaFoldDB" id="A0A7C1AVW4"/>
<evidence type="ECO:0000313" key="6">
    <source>
        <dbReference type="EMBL" id="HEC56570.1"/>
    </source>
</evidence>
<dbReference type="Proteomes" id="UP000885863">
    <property type="component" value="Unassembled WGS sequence"/>
</dbReference>
<dbReference type="Proteomes" id="UP000885936">
    <property type="component" value="Unassembled WGS sequence"/>
</dbReference>
<feature type="binding site" evidence="4">
    <location>
        <position position="114"/>
    </location>
    <ligand>
        <name>Zn(2+)</name>
        <dbReference type="ChEBI" id="CHEBI:29105"/>
    </ligand>
</feature>
<feature type="binding site" evidence="4">
    <location>
        <position position="111"/>
    </location>
    <ligand>
        <name>Zn(2+)</name>
        <dbReference type="ChEBI" id="CHEBI:29105"/>
    </ligand>
</feature>
<dbReference type="NCBIfam" id="NF003008">
    <property type="entry name" value="PRK03824.1"/>
    <property type="match status" value="1"/>
</dbReference>
<reference evidence="5" key="1">
    <citation type="journal article" date="2020" name="mSystems">
        <title>Genome- and Community-Level Interaction Insights into Carbon Utilization and Element Cycling Functions of Hydrothermarchaeota in Hydrothermal Sediment.</title>
        <authorList>
            <person name="Zhou Z."/>
            <person name="Liu Y."/>
            <person name="Xu W."/>
            <person name="Pan J."/>
            <person name="Luo Z.H."/>
            <person name="Li M."/>
        </authorList>
    </citation>
    <scope>NUCLEOTIDE SEQUENCE [LARGE SCALE GENOMIC DNA]</scope>
    <source>
        <strain evidence="5">HyVt-185</strain>
        <strain evidence="6">HyVt-386</strain>
    </source>
</reference>
<dbReference type="GO" id="GO:0051604">
    <property type="term" value="P:protein maturation"/>
    <property type="evidence" value="ECO:0007669"/>
    <property type="project" value="InterPro"/>
</dbReference>
<feature type="binding site" evidence="4">
    <location>
        <position position="76"/>
    </location>
    <ligand>
        <name>Zn(2+)</name>
        <dbReference type="ChEBI" id="CHEBI:29105"/>
    </ligand>
</feature>
<evidence type="ECO:0000256" key="4">
    <source>
        <dbReference type="HAMAP-Rule" id="MF_00213"/>
    </source>
</evidence>